<evidence type="ECO:0000313" key="3">
    <source>
        <dbReference type="Proteomes" id="UP000199370"/>
    </source>
</evidence>
<proteinExistence type="predicted"/>
<dbReference type="InterPro" id="IPR057167">
    <property type="entry name" value="DUF7845"/>
</dbReference>
<reference evidence="2 3" key="1">
    <citation type="submission" date="2016-10" db="EMBL/GenBank/DDBJ databases">
        <authorList>
            <person name="de Groot N.N."/>
        </authorList>
    </citation>
    <scope>NUCLEOTIDE SEQUENCE [LARGE SCALE GENOMIC DNA]</scope>
    <source>
        <strain evidence="3">EB21,IBRC-M 10013,KCTC 4048</strain>
    </source>
</reference>
<sequence length="108" mass="12560">MSFQQFVRPQCHEFDVHFHFTQYALKPYFALDSVRKDHNGWNTSGKPTANFNLDGDRWAASFDYQHQPILPPDPSVAPNYGLETVPLFRVHFVARDSLYDNERADRSA</sequence>
<evidence type="ECO:0000313" key="2">
    <source>
        <dbReference type="EMBL" id="SDM97197.1"/>
    </source>
</evidence>
<feature type="non-terminal residue" evidence="2">
    <location>
        <position position="108"/>
    </location>
</feature>
<gene>
    <name evidence="2" type="ORF">SAMN05192554_1111</name>
</gene>
<dbReference type="Pfam" id="PF25227">
    <property type="entry name" value="DUF7845"/>
    <property type="match status" value="1"/>
</dbReference>
<name>A0A1G9XKA6_9EURY</name>
<keyword evidence="3" id="KW-1185">Reference proteome</keyword>
<protein>
    <recommendedName>
        <fullName evidence="1">DUF7845 domain-containing protein</fullName>
    </recommendedName>
</protein>
<accession>A0A1G9XKA6</accession>
<dbReference type="Proteomes" id="UP000199370">
    <property type="component" value="Unassembled WGS sequence"/>
</dbReference>
<dbReference type="EMBL" id="FNIA01000011">
    <property type="protein sequence ID" value="SDM97197.1"/>
    <property type="molecule type" value="Genomic_DNA"/>
</dbReference>
<organism evidence="2 3">
    <name type="scientific">Haloarchaeobius iranensis</name>
    <dbReference type="NCBI Taxonomy" id="996166"/>
    <lineage>
        <taxon>Archaea</taxon>
        <taxon>Methanobacteriati</taxon>
        <taxon>Methanobacteriota</taxon>
        <taxon>Stenosarchaea group</taxon>
        <taxon>Halobacteria</taxon>
        <taxon>Halobacteriales</taxon>
        <taxon>Halorubellaceae</taxon>
        <taxon>Haloarchaeobius</taxon>
    </lineage>
</organism>
<feature type="domain" description="DUF7845" evidence="1">
    <location>
        <begin position="6"/>
        <end position="102"/>
    </location>
</feature>
<evidence type="ECO:0000259" key="1">
    <source>
        <dbReference type="Pfam" id="PF25227"/>
    </source>
</evidence>
<dbReference type="AlphaFoldDB" id="A0A1G9XKA6"/>